<dbReference type="Pfam" id="PF02594">
    <property type="entry name" value="DUF167"/>
    <property type="match status" value="1"/>
</dbReference>
<dbReference type="NCBIfam" id="TIGR00251">
    <property type="entry name" value="DUF167 family protein"/>
    <property type="match status" value="1"/>
</dbReference>
<accession>A0A3B0YG30</accession>
<sequence length="102" mass="11611">MPEPCYRWQDDDLILSIRVQPRASRDEVVGVYGDHLKIRLTAPPVDGKANQHLLRFLAKYCQVPRARVELISGQTGRTKKVRINRPNRLPEPVMPPASPYPG</sequence>
<reference evidence="3" key="1">
    <citation type="submission" date="2018-06" db="EMBL/GenBank/DDBJ databases">
        <authorList>
            <person name="Zhirakovskaya E."/>
        </authorList>
    </citation>
    <scope>NUCLEOTIDE SEQUENCE</scope>
</reference>
<dbReference type="SUPFAM" id="SSF69786">
    <property type="entry name" value="YggU-like"/>
    <property type="match status" value="1"/>
</dbReference>
<organism evidence="3">
    <name type="scientific">hydrothermal vent metagenome</name>
    <dbReference type="NCBI Taxonomy" id="652676"/>
    <lineage>
        <taxon>unclassified sequences</taxon>
        <taxon>metagenomes</taxon>
        <taxon>ecological metagenomes</taxon>
    </lineage>
</organism>
<proteinExistence type="inferred from homology"/>
<name>A0A3B0YG30_9ZZZZ</name>
<feature type="region of interest" description="Disordered" evidence="2">
    <location>
        <begin position="77"/>
        <end position="102"/>
    </location>
</feature>
<evidence type="ECO:0000256" key="1">
    <source>
        <dbReference type="ARBA" id="ARBA00010364"/>
    </source>
</evidence>
<evidence type="ECO:0000313" key="3">
    <source>
        <dbReference type="EMBL" id="VAW79845.1"/>
    </source>
</evidence>
<dbReference type="GO" id="GO:0005737">
    <property type="term" value="C:cytoplasm"/>
    <property type="evidence" value="ECO:0007669"/>
    <property type="project" value="TreeGrafter"/>
</dbReference>
<dbReference type="PANTHER" id="PTHR13420">
    <property type="entry name" value="UPF0235 PROTEIN C15ORF40"/>
    <property type="match status" value="1"/>
</dbReference>
<comment type="similarity">
    <text evidence="1">Belongs to the UPF0235 family.</text>
</comment>
<gene>
    <name evidence="3" type="ORF">MNBD_GAMMA14-2206</name>
</gene>
<dbReference type="AlphaFoldDB" id="A0A3B0YG30"/>
<dbReference type="EMBL" id="UOFM01000329">
    <property type="protein sequence ID" value="VAW79845.1"/>
    <property type="molecule type" value="Genomic_DNA"/>
</dbReference>
<dbReference type="HAMAP" id="MF_00634">
    <property type="entry name" value="UPF0235"/>
    <property type="match status" value="1"/>
</dbReference>
<dbReference type="PANTHER" id="PTHR13420:SF7">
    <property type="entry name" value="UPF0235 PROTEIN C15ORF40"/>
    <property type="match status" value="1"/>
</dbReference>
<evidence type="ECO:0000256" key="2">
    <source>
        <dbReference type="SAM" id="MobiDB-lite"/>
    </source>
</evidence>
<dbReference type="InterPro" id="IPR003746">
    <property type="entry name" value="DUF167"/>
</dbReference>
<dbReference type="SMART" id="SM01152">
    <property type="entry name" value="DUF167"/>
    <property type="match status" value="1"/>
</dbReference>
<protein>
    <submittedName>
        <fullName evidence="3">COG1872</fullName>
    </submittedName>
</protein>
<feature type="compositionally biased region" description="Pro residues" evidence="2">
    <location>
        <begin position="92"/>
        <end position="102"/>
    </location>
</feature>
<dbReference type="Gene3D" id="3.30.1200.10">
    <property type="entry name" value="YggU-like"/>
    <property type="match status" value="1"/>
</dbReference>
<dbReference type="InterPro" id="IPR036591">
    <property type="entry name" value="YggU-like_sf"/>
</dbReference>